<dbReference type="PRINTS" id="PR01210">
    <property type="entry name" value="GGTRANSPTASE"/>
</dbReference>
<dbReference type="EMBL" id="JAVRRJ010000008">
    <property type="protein sequence ID" value="KAK5082161.1"/>
    <property type="molecule type" value="Genomic_DNA"/>
</dbReference>
<dbReference type="Gene3D" id="3.60.20.40">
    <property type="match status" value="1"/>
</dbReference>
<dbReference type="Proteomes" id="UP001309876">
    <property type="component" value="Unassembled WGS sequence"/>
</dbReference>
<dbReference type="AlphaFoldDB" id="A0AAN7SUT6"/>
<sequence length="566" mass="61501">MLADSEQDAAVAVAAALNITEPSSTGIGGDMFCLYWDAKTKKVRSLNGSGRAPKNTTVDQIRKELDLTSGERGSIPLDGGLSVTVPGAAAGWCDVVERFGSGKVTLEQILTPAIELGENGFPVSELSASFAKWKNGESRLRDASPNFREMLRRDPNAEHFARAPRAGEIMQIPTLARTFRTLATEGKKGFYTGRIAKSIVDVVKMTGGHLELDDLEDHLNKGSEETTPIHLTFTGQNIGARQIRESDGSSAGHTVDLWEHPPNGQGIVALMALGIFEELEKSRKIRMFAQEDHNCADYLHAVIESLRIALIDASWWVTDSEHSPIKPAELISRSYLTERAKLFDAQKAQAFDHGEPSPAHNHCDTVYFCVTDKEGNGMSFINSVYTGFGSAIIPEGCGFNLQNRGANFVLGPPDHPNIYAGGKRPYHTIIPGLLTHGQGDKRDLHSVFGVMGGFMQPQGHVQTLLNMEVFGMNPQQALDAPRICIGAGMPEKGALLDMTVYLEEGIEKSTVRSLQQLGHKVQVLQGFSRSTFGRGQIIRRHVDEMTGQVVWSAGSDPRGDGCAIPA</sequence>
<gene>
    <name evidence="1" type="ORF">LTR05_007304</name>
</gene>
<evidence type="ECO:0000313" key="1">
    <source>
        <dbReference type="EMBL" id="KAK5082161.1"/>
    </source>
</evidence>
<dbReference type="PANTHER" id="PTHR43881">
    <property type="entry name" value="GAMMA-GLUTAMYLTRANSPEPTIDASE (AFU_ORTHOLOGUE AFUA_4G13580)"/>
    <property type="match status" value="1"/>
</dbReference>
<keyword evidence="2" id="KW-1185">Reference proteome</keyword>
<evidence type="ECO:0000313" key="2">
    <source>
        <dbReference type="Proteomes" id="UP001309876"/>
    </source>
</evidence>
<dbReference type="InterPro" id="IPR043138">
    <property type="entry name" value="GGT_lsub"/>
</dbReference>
<organism evidence="1 2">
    <name type="scientific">Lithohypha guttulata</name>
    <dbReference type="NCBI Taxonomy" id="1690604"/>
    <lineage>
        <taxon>Eukaryota</taxon>
        <taxon>Fungi</taxon>
        <taxon>Dikarya</taxon>
        <taxon>Ascomycota</taxon>
        <taxon>Pezizomycotina</taxon>
        <taxon>Eurotiomycetes</taxon>
        <taxon>Chaetothyriomycetidae</taxon>
        <taxon>Chaetothyriales</taxon>
        <taxon>Trichomeriaceae</taxon>
        <taxon>Lithohypha</taxon>
    </lineage>
</organism>
<reference evidence="1 2" key="1">
    <citation type="submission" date="2023-08" db="EMBL/GenBank/DDBJ databases">
        <title>Black Yeasts Isolated from many extreme environments.</title>
        <authorList>
            <person name="Coleine C."/>
            <person name="Stajich J.E."/>
            <person name="Selbmann L."/>
        </authorList>
    </citation>
    <scope>NUCLEOTIDE SEQUENCE [LARGE SCALE GENOMIC DNA]</scope>
    <source>
        <strain evidence="1 2">CCFEE 5910</strain>
    </source>
</reference>
<evidence type="ECO:0008006" key="3">
    <source>
        <dbReference type="Google" id="ProtNLM"/>
    </source>
</evidence>
<accession>A0AAN7SUT6</accession>
<dbReference type="Pfam" id="PF01019">
    <property type="entry name" value="G_glu_transpept"/>
    <property type="match status" value="1"/>
</dbReference>
<dbReference type="InterPro" id="IPR052896">
    <property type="entry name" value="GGT-like_enzyme"/>
</dbReference>
<dbReference type="SUPFAM" id="SSF56235">
    <property type="entry name" value="N-terminal nucleophile aminohydrolases (Ntn hydrolases)"/>
    <property type="match status" value="1"/>
</dbReference>
<proteinExistence type="predicted"/>
<dbReference type="PANTHER" id="PTHR43881:SF1">
    <property type="entry name" value="GAMMA-GLUTAMYLTRANSPEPTIDASE (AFU_ORTHOLOGUE AFUA_4G13580)"/>
    <property type="match status" value="1"/>
</dbReference>
<dbReference type="InterPro" id="IPR029055">
    <property type="entry name" value="Ntn_hydrolases_N"/>
</dbReference>
<dbReference type="InterPro" id="IPR043137">
    <property type="entry name" value="GGT_ssub_C"/>
</dbReference>
<dbReference type="Gene3D" id="1.10.246.130">
    <property type="match status" value="1"/>
</dbReference>
<protein>
    <recommendedName>
        <fullName evidence="3">Gamma-glutamyltransferase</fullName>
    </recommendedName>
</protein>
<name>A0AAN7SUT6_9EURO</name>
<comment type="caution">
    <text evidence="1">The sequence shown here is derived from an EMBL/GenBank/DDBJ whole genome shotgun (WGS) entry which is preliminary data.</text>
</comment>